<dbReference type="EMBL" id="BGZK01000930">
    <property type="protein sequence ID" value="GBP65489.1"/>
    <property type="molecule type" value="Genomic_DNA"/>
</dbReference>
<feature type="region of interest" description="Disordered" evidence="1">
    <location>
        <begin position="1"/>
        <end position="30"/>
    </location>
</feature>
<proteinExistence type="predicted"/>
<evidence type="ECO:0000256" key="1">
    <source>
        <dbReference type="SAM" id="MobiDB-lite"/>
    </source>
</evidence>
<accession>A0A4C1XTH3</accession>
<protein>
    <submittedName>
        <fullName evidence="2">Uncharacterized protein</fullName>
    </submittedName>
</protein>
<dbReference type="Proteomes" id="UP000299102">
    <property type="component" value="Unassembled WGS sequence"/>
</dbReference>
<keyword evidence="3" id="KW-1185">Reference proteome</keyword>
<organism evidence="2 3">
    <name type="scientific">Eumeta variegata</name>
    <name type="common">Bagworm moth</name>
    <name type="synonym">Eumeta japonica</name>
    <dbReference type="NCBI Taxonomy" id="151549"/>
    <lineage>
        <taxon>Eukaryota</taxon>
        <taxon>Metazoa</taxon>
        <taxon>Ecdysozoa</taxon>
        <taxon>Arthropoda</taxon>
        <taxon>Hexapoda</taxon>
        <taxon>Insecta</taxon>
        <taxon>Pterygota</taxon>
        <taxon>Neoptera</taxon>
        <taxon>Endopterygota</taxon>
        <taxon>Lepidoptera</taxon>
        <taxon>Glossata</taxon>
        <taxon>Ditrysia</taxon>
        <taxon>Tineoidea</taxon>
        <taxon>Psychidae</taxon>
        <taxon>Oiketicinae</taxon>
        <taxon>Eumeta</taxon>
    </lineage>
</organism>
<name>A0A4C1XTH3_EUMVA</name>
<feature type="compositionally biased region" description="Polar residues" evidence="1">
    <location>
        <begin position="1"/>
        <end position="12"/>
    </location>
</feature>
<dbReference type="AlphaFoldDB" id="A0A4C1XTH3"/>
<gene>
    <name evidence="2" type="ORF">EVAR_38828_1</name>
</gene>
<evidence type="ECO:0000313" key="2">
    <source>
        <dbReference type="EMBL" id="GBP65489.1"/>
    </source>
</evidence>
<reference evidence="2 3" key="1">
    <citation type="journal article" date="2019" name="Commun. Biol.">
        <title>The bagworm genome reveals a unique fibroin gene that provides high tensile strength.</title>
        <authorList>
            <person name="Kono N."/>
            <person name="Nakamura H."/>
            <person name="Ohtoshi R."/>
            <person name="Tomita M."/>
            <person name="Numata K."/>
            <person name="Arakawa K."/>
        </authorList>
    </citation>
    <scope>NUCLEOTIDE SEQUENCE [LARGE SCALE GENOMIC DNA]</scope>
</reference>
<sequence>MTTSGINGSTCSSRDEGRGRRGGAAGNPTSSLARHLSFIIWRVLASVPGTQGRNEISDKAAIVNESGTGSGPDSATKVHIENGTVIEIKIPRKSVDIEYEGMQSDRYPRERNQRHI</sequence>
<evidence type="ECO:0000313" key="3">
    <source>
        <dbReference type="Proteomes" id="UP000299102"/>
    </source>
</evidence>
<comment type="caution">
    <text evidence="2">The sequence shown here is derived from an EMBL/GenBank/DDBJ whole genome shotgun (WGS) entry which is preliminary data.</text>
</comment>